<keyword evidence="7" id="KW-0808">Transferase</keyword>
<dbReference type="CDD" id="cd07377">
    <property type="entry name" value="WHTH_GntR"/>
    <property type="match status" value="1"/>
</dbReference>
<dbReference type="PROSITE" id="PS50949">
    <property type="entry name" value="HTH_GNTR"/>
    <property type="match status" value="1"/>
</dbReference>
<dbReference type="SUPFAM" id="SSF53383">
    <property type="entry name" value="PLP-dependent transferases"/>
    <property type="match status" value="1"/>
</dbReference>
<evidence type="ECO:0000256" key="1">
    <source>
        <dbReference type="ARBA" id="ARBA00005384"/>
    </source>
</evidence>
<keyword evidence="5" id="KW-0804">Transcription</keyword>
<evidence type="ECO:0000256" key="5">
    <source>
        <dbReference type="ARBA" id="ARBA00023163"/>
    </source>
</evidence>
<evidence type="ECO:0000256" key="3">
    <source>
        <dbReference type="ARBA" id="ARBA00023015"/>
    </source>
</evidence>
<evidence type="ECO:0000313" key="7">
    <source>
        <dbReference type="EMBL" id="GAA3159431.1"/>
    </source>
</evidence>
<evidence type="ECO:0000256" key="2">
    <source>
        <dbReference type="ARBA" id="ARBA00022898"/>
    </source>
</evidence>
<proteinExistence type="inferred from homology"/>
<dbReference type="Gene3D" id="3.40.640.10">
    <property type="entry name" value="Type I PLP-dependent aspartate aminotransferase-like (Major domain)"/>
    <property type="match status" value="1"/>
</dbReference>
<keyword evidence="4" id="KW-0238">DNA-binding</keyword>
<feature type="domain" description="HTH gntR-type" evidence="6">
    <location>
        <begin position="14"/>
        <end position="82"/>
    </location>
</feature>
<keyword evidence="7" id="KW-0032">Aminotransferase</keyword>
<dbReference type="Gene3D" id="3.90.1150.10">
    <property type="entry name" value="Aspartate Aminotransferase, domain 1"/>
    <property type="match status" value="1"/>
</dbReference>
<comment type="caution">
    <text evidence="7">The sequence shown here is derived from an EMBL/GenBank/DDBJ whole genome shotgun (WGS) entry which is preliminary data.</text>
</comment>
<dbReference type="SUPFAM" id="SSF46785">
    <property type="entry name" value="Winged helix' DNA-binding domain"/>
    <property type="match status" value="1"/>
</dbReference>
<dbReference type="InterPro" id="IPR000524">
    <property type="entry name" value="Tscrpt_reg_HTH_GntR"/>
</dbReference>
<reference evidence="8" key="1">
    <citation type="journal article" date="2019" name="Int. J. Syst. Evol. Microbiol.">
        <title>The Global Catalogue of Microorganisms (GCM) 10K type strain sequencing project: providing services to taxonomists for standard genome sequencing and annotation.</title>
        <authorList>
            <consortium name="The Broad Institute Genomics Platform"/>
            <consortium name="The Broad Institute Genome Sequencing Center for Infectious Disease"/>
            <person name="Wu L."/>
            <person name="Ma J."/>
        </authorList>
    </citation>
    <scope>NUCLEOTIDE SEQUENCE [LARGE SCALE GENOMIC DNA]</scope>
    <source>
        <strain evidence="8">JCM 9373</strain>
    </source>
</reference>
<dbReference type="Pfam" id="PF00392">
    <property type="entry name" value="GntR"/>
    <property type="match status" value="1"/>
</dbReference>
<evidence type="ECO:0000259" key="6">
    <source>
        <dbReference type="PROSITE" id="PS50949"/>
    </source>
</evidence>
<comment type="similarity">
    <text evidence="1">In the C-terminal section; belongs to the class-I pyridoxal-phosphate-dependent aminotransferase family.</text>
</comment>
<dbReference type="Proteomes" id="UP001500320">
    <property type="component" value="Unassembled WGS sequence"/>
</dbReference>
<dbReference type="RefSeq" id="WP_344864981.1">
    <property type="nucleotide sequence ID" value="NZ_BAAAUT010000062.1"/>
</dbReference>
<dbReference type="PANTHER" id="PTHR46577:SF1">
    <property type="entry name" value="HTH-TYPE TRANSCRIPTIONAL REGULATORY PROTEIN GABR"/>
    <property type="match status" value="1"/>
</dbReference>
<dbReference type="CDD" id="cd00609">
    <property type="entry name" value="AAT_like"/>
    <property type="match status" value="1"/>
</dbReference>
<dbReference type="Gene3D" id="1.10.10.10">
    <property type="entry name" value="Winged helix-like DNA-binding domain superfamily/Winged helix DNA-binding domain"/>
    <property type="match status" value="1"/>
</dbReference>
<dbReference type="InterPro" id="IPR036390">
    <property type="entry name" value="WH_DNA-bd_sf"/>
</dbReference>
<dbReference type="InterPro" id="IPR004839">
    <property type="entry name" value="Aminotransferase_I/II_large"/>
</dbReference>
<organism evidence="7 8">
    <name type="scientific">Planomonospora alba</name>
    <dbReference type="NCBI Taxonomy" id="161354"/>
    <lineage>
        <taxon>Bacteria</taxon>
        <taxon>Bacillati</taxon>
        <taxon>Actinomycetota</taxon>
        <taxon>Actinomycetes</taxon>
        <taxon>Streptosporangiales</taxon>
        <taxon>Streptosporangiaceae</taxon>
        <taxon>Planomonospora</taxon>
    </lineage>
</organism>
<dbReference type="Pfam" id="PF00155">
    <property type="entry name" value="Aminotran_1_2"/>
    <property type="match status" value="1"/>
</dbReference>
<dbReference type="PANTHER" id="PTHR46577">
    <property type="entry name" value="HTH-TYPE TRANSCRIPTIONAL REGULATORY PROTEIN GABR"/>
    <property type="match status" value="1"/>
</dbReference>
<dbReference type="InterPro" id="IPR036388">
    <property type="entry name" value="WH-like_DNA-bd_sf"/>
</dbReference>
<accession>A0ABP6NVV6</accession>
<keyword evidence="3" id="KW-0805">Transcription regulation</keyword>
<protein>
    <submittedName>
        <fullName evidence="7">PLP-dependent aminotransferase family protein</fullName>
    </submittedName>
</protein>
<evidence type="ECO:0000313" key="8">
    <source>
        <dbReference type="Proteomes" id="UP001500320"/>
    </source>
</evidence>
<dbReference type="InterPro" id="IPR015421">
    <property type="entry name" value="PyrdxlP-dep_Trfase_major"/>
</dbReference>
<dbReference type="InterPro" id="IPR015422">
    <property type="entry name" value="PyrdxlP-dep_Trfase_small"/>
</dbReference>
<keyword evidence="2" id="KW-0663">Pyridoxal phosphate</keyword>
<dbReference type="InterPro" id="IPR015424">
    <property type="entry name" value="PyrdxlP-dep_Trfase"/>
</dbReference>
<dbReference type="PRINTS" id="PR00035">
    <property type="entry name" value="HTHGNTR"/>
</dbReference>
<name>A0ABP6NVV6_9ACTN</name>
<gene>
    <name evidence="7" type="ORF">GCM10010466_57770</name>
</gene>
<sequence>MLSKVPAGWRRPGVSLAESLAQAVREAVLDGRMRVGDRLPAERRMAAELGVSRGTVAAALARLRAEGWVVTRHGSASRLRLPAEAEERFAPLSADRPGACLDLRRAVPAAPGRIYAEAVRRALDRSAGILKESGEPGPGLPELRELIAERYTAQGLATLPGQILVTSGARAALALLTGHLRPRRVVVENPAYVDTLAVLRRSGVRLAPLRVTTAGWDPAQLAAAFREAAGGTALLVPDFQNPTGALMDAATRHEVAELAARHRVTVIADETMREMDLRDEPRPEPRVRGAVCVGSLSKTVWGGLRIGWIRAPAALVRELLLDPLHGLGGPAPMEQLVACEILPGIGPVLARRRAELRGQRDHLVRLLDGGPWTFTVPDGGLALWLRLTRAPGDALVRRAAERGLRLLPGSAFSSSGVLGDRLRLPYTVPAETLGRAVALLREAAQAC</sequence>
<dbReference type="EMBL" id="BAAAUT010000062">
    <property type="protein sequence ID" value="GAA3159431.1"/>
    <property type="molecule type" value="Genomic_DNA"/>
</dbReference>
<evidence type="ECO:0000256" key="4">
    <source>
        <dbReference type="ARBA" id="ARBA00023125"/>
    </source>
</evidence>
<keyword evidence="8" id="KW-1185">Reference proteome</keyword>
<dbReference type="GO" id="GO:0008483">
    <property type="term" value="F:transaminase activity"/>
    <property type="evidence" value="ECO:0007669"/>
    <property type="project" value="UniProtKB-KW"/>
</dbReference>
<dbReference type="SMART" id="SM00345">
    <property type="entry name" value="HTH_GNTR"/>
    <property type="match status" value="1"/>
</dbReference>
<dbReference type="InterPro" id="IPR051446">
    <property type="entry name" value="HTH_trans_reg/aminotransferase"/>
</dbReference>